<protein>
    <recommendedName>
        <fullName evidence="3">FAST kinase leucine-rich domain-containing protein</fullName>
    </recommendedName>
</protein>
<keyword evidence="2" id="KW-1185">Reference proteome</keyword>
<evidence type="ECO:0008006" key="3">
    <source>
        <dbReference type="Google" id="ProtNLM"/>
    </source>
</evidence>
<dbReference type="EMBL" id="MPUH01000609">
    <property type="protein sequence ID" value="OMJ76824.1"/>
    <property type="molecule type" value="Genomic_DNA"/>
</dbReference>
<accession>A0A1R2BJC4</accession>
<organism evidence="1 2">
    <name type="scientific">Stentor coeruleus</name>
    <dbReference type="NCBI Taxonomy" id="5963"/>
    <lineage>
        <taxon>Eukaryota</taxon>
        <taxon>Sar</taxon>
        <taxon>Alveolata</taxon>
        <taxon>Ciliophora</taxon>
        <taxon>Postciliodesmatophora</taxon>
        <taxon>Heterotrichea</taxon>
        <taxon>Heterotrichida</taxon>
        <taxon>Stentoridae</taxon>
        <taxon>Stentor</taxon>
    </lineage>
</organism>
<proteinExistence type="predicted"/>
<dbReference type="AlphaFoldDB" id="A0A1R2BJC4"/>
<dbReference type="Proteomes" id="UP000187209">
    <property type="component" value="Unassembled WGS sequence"/>
</dbReference>
<comment type="caution">
    <text evidence="1">The sequence shown here is derived from an EMBL/GenBank/DDBJ whole genome shotgun (WGS) entry which is preliminary data.</text>
</comment>
<name>A0A1R2BJC4_9CILI</name>
<evidence type="ECO:0000313" key="1">
    <source>
        <dbReference type="EMBL" id="OMJ76824.1"/>
    </source>
</evidence>
<reference evidence="1 2" key="1">
    <citation type="submission" date="2016-11" db="EMBL/GenBank/DDBJ databases">
        <title>The macronuclear genome of Stentor coeruleus: a giant cell with tiny introns.</title>
        <authorList>
            <person name="Slabodnick M."/>
            <person name="Ruby J.G."/>
            <person name="Reiff S.B."/>
            <person name="Swart E.C."/>
            <person name="Gosai S."/>
            <person name="Prabakaran S."/>
            <person name="Witkowska E."/>
            <person name="Larue G.E."/>
            <person name="Fisher S."/>
            <person name="Freeman R.M."/>
            <person name="Gunawardena J."/>
            <person name="Chu W."/>
            <person name="Stover N.A."/>
            <person name="Gregory B.D."/>
            <person name="Nowacki M."/>
            <person name="Derisi J."/>
            <person name="Roy S.W."/>
            <person name="Marshall W.F."/>
            <person name="Sood P."/>
        </authorList>
    </citation>
    <scope>NUCLEOTIDE SEQUENCE [LARGE SCALE GENOMIC DNA]</scope>
    <source>
        <strain evidence="1">WM001</strain>
    </source>
</reference>
<sequence>MVKTSLQAAEAIHFAYRNTLAIPLEVLGFVKNNIRTHNPDHLSAMIYYSALAGCFDNDLWGLYEMQIARTNICKIMGLMSLLKTCEGFALRPGDNFEVFDRVQGVLDEKIDLEMCGVKELASFVHCFTVVDHVTKPFFDKLIDKVYDLRKDLTSDVAVKVLWSLSVCGYKDHLTRFCIKVIEENRNHLSPCENRHFRWAMSNLR</sequence>
<evidence type="ECO:0000313" key="2">
    <source>
        <dbReference type="Proteomes" id="UP000187209"/>
    </source>
</evidence>
<gene>
    <name evidence="1" type="ORF">SteCoe_23713</name>
</gene>